<evidence type="ECO:0000256" key="7">
    <source>
        <dbReference type="ARBA" id="ARBA00023136"/>
    </source>
</evidence>
<keyword evidence="6 8" id="KW-1133">Transmembrane helix</keyword>
<gene>
    <name evidence="10" type="primary">ehuC</name>
    <name evidence="10" type="ORF">Dfulv_34665</name>
</gene>
<dbReference type="InterPro" id="IPR014342">
    <property type="entry name" value="Ectoine_EhuC"/>
</dbReference>
<dbReference type="NCBIfam" id="TIGR03004">
    <property type="entry name" value="ectoine_ehuC"/>
    <property type="match status" value="1"/>
</dbReference>
<feature type="domain" description="ABC transmembrane type-1" evidence="9">
    <location>
        <begin position="15"/>
        <end position="200"/>
    </location>
</feature>
<dbReference type="InterPro" id="IPR010065">
    <property type="entry name" value="AA_ABC_transptr_permease_3TM"/>
</dbReference>
<evidence type="ECO:0000256" key="2">
    <source>
        <dbReference type="ARBA" id="ARBA00022448"/>
    </source>
</evidence>
<dbReference type="Proteomes" id="UP001059617">
    <property type="component" value="Chromosome"/>
</dbReference>
<keyword evidence="3" id="KW-1003">Cell membrane</keyword>
<dbReference type="Gene3D" id="1.10.3720.10">
    <property type="entry name" value="MetI-like"/>
    <property type="match status" value="1"/>
</dbReference>
<comment type="similarity">
    <text evidence="8">Belongs to the binding-protein-dependent transport system permease family.</text>
</comment>
<evidence type="ECO:0000256" key="6">
    <source>
        <dbReference type="ARBA" id="ARBA00022989"/>
    </source>
</evidence>
<evidence type="ECO:0000256" key="4">
    <source>
        <dbReference type="ARBA" id="ARBA00022692"/>
    </source>
</evidence>
<dbReference type="InterPro" id="IPR000515">
    <property type="entry name" value="MetI-like"/>
</dbReference>
<evidence type="ECO:0000313" key="11">
    <source>
        <dbReference type="Proteomes" id="UP001059617"/>
    </source>
</evidence>
<feature type="transmembrane region" description="Helical" evidence="8">
    <location>
        <begin position="49"/>
        <end position="71"/>
    </location>
</feature>
<keyword evidence="11" id="KW-1185">Reference proteome</keyword>
<dbReference type="NCBIfam" id="TIGR01726">
    <property type="entry name" value="HEQRo_perm_3TM"/>
    <property type="match status" value="1"/>
</dbReference>
<feature type="transmembrane region" description="Helical" evidence="8">
    <location>
        <begin position="182"/>
        <end position="206"/>
    </location>
</feature>
<proteinExistence type="inferred from homology"/>
<organism evidence="10 11">
    <name type="scientific">Dactylosporangium fulvum</name>
    <dbReference type="NCBI Taxonomy" id="53359"/>
    <lineage>
        <taxon>Bacteria</taxon>
        <taxon>Bacillati</taxon>
        <taxon>Actinomycetota</taxon>
        <taxon>Actinomycetes</taxon>
        <taxon>Micromonosporales</taxon>
        <taxon>Micromonosporaceae</taxon>
        <taxon>Dactylosporangium</taxon>
    </lineage>
</organism>
<evidence type="ECO:0000259" key="9">
    <source>
        <dbReference type="PROSITE" id="PS50928"/>
    </source>
</evidence>
<feature type="transmembrane region" description="Helical" evidence="8">
    <location>
        <begin position="137"/>
        <end position="162"/>
    </location>
</feature>
<name>A0ABY5VUW4_9ACTN</name>
<keyword evidence="5" id="KW-0029">Amino-acid transport</keyword>
<evidence type="ECO:0000313" key="10">
    <source>
        <dbReference type="EMBL" id="UWP80278.1"/>
    </source>
</evidence>
<dbReference type="RefSeq" id="WP_259858036.1">
    <property type="nucleotide sequence ID" value="NZ_BAAAST010000007.1"/>
</dbReference>
<keyword evidence="4 8" id="KW-0812">Transmembrane</keyword>
<dbReference type="InterPro" id="IPR043429">
    <property type="entry name" value="ArtM/GltK/GlnP/TcyL/YhdX-like"/>
</dbReference>
<keyword evidence="7 8" id="KW-0472">Membrane</keyword>
<protein>
    <submittedName>
        <fullName evidence="10">Ectoine/hydroxyectoine ABC transporter permease subunit EhuC</fullName>
    </submittedName>
</protein>
<feature type="transmembrane region" description="Helical" evidence="8">
    <location>
        <begin position="12"/>
        <end position="37"/>
    </location>
</feature>
<evidence type="ECO:0000256" key="3">
    <source>
        <dbReference type="ARBA" id="ARBA00022475"/>
    </source>
</evidence>
<sequence>MNRLIEELPYLWGGLLVTLKVTAMAWVIMVVLAFLLAIGRAYGPAPVRWLCTGVVETFRGTATLVMLFWAFYVMPQFGVTLSPMFTGVVVLGVTEACYASEIVRGSLLSVPRGQWEAAHVLGLRGWRRMVRVILPQAVPTMVPPFGNLSIALLKFTALLSFISVHDLTARAQDVRYEIGNSVLVFGFLLVIYYLLSSTIAFAFRLLEKRVMVTGRGRADMVRANKRRGATQRAGAEAR</sequence>
<dbReference type="SUPFAM" id="SSF161098">
    <property type="entry name" value="MetI-like"/>
    <property type="match status" value="1"/>
</dbReference>
<evidence type="ECO:0000256" key="5">
    <source>
        <dbReference type="ARBA" id="ARBA00022970"/>
    </source>
</evidence>
<dbReference type="EMBL" id="CP073720">
    <property type="protein sequence ID" value="UWP80278.1"/>
    <property type="molecule type" value="Genomic_DNA"/>
</dbReference>
<evidence type="ECO:0000256" key="1">
    <source>
        <dbReference type="ARBA" id="ARBA00004651"/>
    </source>
</evidence>
<accession>A0ABY5VUW4</accession>
<evidence type="ECO:0000256" key="8">
    <source>
        <dbReference type="RuleBase" id="RU363032"/>
    </source>
</evidence>
<dbReference type="InterPro" id="IPR035906">
    <property type="entry name" value="MetI-like_sf"/>
</dbReference>
<dbReference type="PROSITE" id="PS50928">
    <property type="entry name" value="ABC_TM1"/>
    <property type="match status" value="1"/>
</dbReference>
<dbReference type="PANTHER" id="PTHR30614:SF0">
    <property type="entry name" value="L-CYSTINE TRANSPORT SYSTEM PERMEASE PROTEIN TCYL"/>
    <property type="match status" value="1"/>
</dbReference>
<reference evidence="10" key="2">
    <citation type="submission" date="2022-09" db="EMBL/GenBank/DDBJ databases">
        <title>Biosynthetic gene clusters of Dactylosporangioum fulvum.</title>
        <authorList>
            <person name="Caradec T."/>
        </authorList>
    </citation>
    <scope>NUCLEOTIDE SEQUENCE</scope>
    <source>
        <strain evidence="10">NRRL B-16292</strain>
    </source>
</reference>
<dbReference type="Pfam" id="PF00528">
    <property type="entry name" value="BPD_transp_1"/>
    <property type="match status" value="1"/>
</dbReference>
<reference evidence="10" key="1">
    <citation type="submission" date="2021-04" db="EMBL/GenBank/DDBJ databases">
        <authorList>
            <person name="Hartkoorn R.C."/>
            <person name="Beaudoing E."/>
            <person name="Hot D."/>
        </authorList>
    </citation>
    <scope>NUCLEOTIDE SEQUENCE</scope>
    <source>
        <strain evidence="10">NRRL B-16292</strain>
    </source>
</reference>
<keyword evidence="2 8" id="KW-0813">Transport</keyword>
<dbReference type="PANTHER" id="PTHR30614">
    <property type="entry name" value="MEMBRANE COMPONENT OF AMINO ACID ABC TRANSPORTER"/>
    <property type="match status" value="1"/>
</dbReference>
<comment type="subcellular location">
    <subcellularLocation>
        <location evidence="1 8">Cell membrane</location>
        <topology evidence="1 8">Multi-pass membrane protein</topology>
    </subcellularLocation>
</comment>
<dbReference type="CDD" id="cd06261">
    <property type="entry name" value="TM_PBP2"/>
    <property type="match status" value="1"/>
</dbReference>